<evidence type="ECO:0000313" key="5">
    <source>
        <dbReference type="EMBL" id="GAA2410610.1"/>
    </source>
</evidence>
<dbReference type="InterPro" id="IPR005025">
    <property type="entry name" value="FMN_Rdtase-like_dom"/>
</dbReference>
<reference evidence="5 6" key="1">
    <citation type="journal article" date="2019" name="Int. J. Syst. Evol. Microbiol.">
        <title>The Global Catalogue of Microorganisms (GCM) 10K type strain sequencing project: providing services to taxonomists for standard genome sequencing and annotation.</title>
        <authorList>
            <consortium name="The Broad Institute Genomics Platform"/>
            <consortium name="The Broad Institute Genome Sequencing Center for Infectious Disease"/>
            <person name="Wu L."/>
            <person name="Ma J."/>
        </authorList>
    </citation>
    <scope>NUCLEOTIDE SEQUENCE [LARGE SCALE GENOMIC DNA]</scope>
    <source>
        <strain evidence="5 6">JCM 6921</strain>
    </source>
</reference>
<proteinExistence type="predicted"/>
<evidence type="ECO:0000256" key="3">
    <source>
        <dbReference type="ARBA" id="ARBA00023002"/>
    </source>
</evidence>
<feature type="domain" description="NADPH-dependent FMN reductase-like" evidence="4">
    <location>
        <begin position="4"/>
        <end position="143"/>
    </location>
</feature>
<evidence type="ECO:0000256" key="1">
    <source>
        <dbReference type="ARBA" id="ARBA00022630"/>
    </source>
</evidence>
<keyword evidence="1" id="KW-0285">Flavoprotein</keyword>
<dbReference type="Proteomes" id="UP001500058">
    <property type="component" value="Unassembled WGS sequence"/>
</dbReference>
<keyword evidence="2" id="KW-0288">FMN</keyword>
<protein>
    <recommendedName>
        <fullName evidence="4">NADPH-dependent FMN reductase-like domain-containing protein</fullName>
    </recommendedName>
</protein>
<accession>A0ABN3IPT5</accession>
<evidence type="ECO:0000313" key="6">
    <source>
        <dbReference type="Proteomes" id="UP001500058"/>
    </source>
</evidence>
<organism evidence="5 6">
    <name type="scientific">Streptomyces glaucosporus</name>
    <dbReference type="NCBI Taxonomy" id="284044"/>
    <lineage>
        <taxon>Bacteria</taxon>
        <taxon>Bacillati</taxon>
        <taxon>Actinomycetota</taxon>
        <taxon>Actinomycetes</taxon>
        <taxon>Kitasatosporales</taxon>
        <taxon>Streptomycetaceae</taxon>
        <taxon>Streptomyces</taxon>
    </lineage>
</organism>
<name>A0ABN3IPT5_9ACTN</name>
<dbReference type="RefSeq" id="WP_344632851.1">
    <property type="nucleotide sequence ID" value="NZ_BAAATJ010000024.1"/>
</dbReference>
<keyword evidence="6" id="KW-1185">Reference proteome</keyword>
<dbReference type="InterPro" id="IPR020048">
    <property type="entry name" value="NADPH-dep_FMN_reduc_SsuE"/>
</dbReference>
<dbReference type="Pfam" id="PF03358">
    <property type="entry name" value="FMN_red"/>
    <property type="match status" value="1"/>
</dbReference>
<dbReference type="InterPro" id="IPR051814">
    <property type="entry name" value="NAD(P)H-dep_FMN_reductase"/>
</dbReference>
<dbReference type="PANTHER" id="PTHR43408:SF1">
    <property type="entry name" value="FMN REDUCTASE (NADPH)"/>
    <property type="match status" value="1"/>
</dbReference>
<evidence type="ECO:0000256" key="2">
    <source>
        <dbReference type="ARBA" id="ARBA00022643"/>
    </source>
</evidence>
<dbReference type="Gene3D" id="3.40.50.360">
    <property type="match status" value="1"/>
</dbReference>
<gene>
    <name evidence="5" type="ORF">GCM10010420_44210</name>
</gene>
<sequence length="194" mass="20062">MNPLLALSGSPSPVSRTALLVEHAIARLSATGYDAEHLAIRDLPAGELLAGRTEAPELRTAVGRVTAADGLIVATPVYKASYSGLLKSFLDLLPQAALSGKTVLPLVTGGSLAHVLAIDYALRPVLAALDARHVVNGCFLLDSSIERRPDGTARLAPEAELRLFGAVDAFVDSLPLGTAALDGTAFDGTATSLR</sequence>
<comment type="caution">
    <text evidence="5">The sequence shown here is derived from an EMBL/GenBank/DDBJ whole genome shotgun (WGS) entry which is preliminary data.</text>
</comment>
<dbReference type="PANTHER" id="PTHR43408">
    <property type="entry name" value="FMN REDUCTASE (NADPH)"/>
    <property type="match status" value="1"/>
</dbReference>
<dbReference type="SUPFAM" id="SSF52218">
    <property type="entry name" value="Flavoproteins"/>
    <property type="match status" value="1"/>
</dbReference>
<dbReference type="NCBIfam" id="TIGR03567">
    <property type="entry name" value="FMN_reduc_SsuE"/>
    <property type="match status" value="1"/>
</dbReference>
<evidence type="ECO:0000259" key="4">
    <source>
        <dbReference type="Pfam" id="PF03358"/>
    </source>
</evidence>
<keyword evidence="3" id="KW-0560">Oxidoreductase</keyword>
<dbReference type="InterPro" id="IPR029039">
    <property type="entry name" value="Flavoprotein-like_sf"/>
</dbReference>
<dbReference type="EMBL" id="BAAATJ010000024">
    <property type="protein sequence ID" value="GAA2410610.1"/>
    <property type="molecule type" value="Genomic_DNA"/>
</dbReference>